<keyword evidence="4 8" id="KW-0732">Signal</keyword>
<evidence type="ECO:0000256" key="1">
    <source>
        <dbReference type="ARBA" id="ARBA00001913"/>
    </source>
</evidence>
<keyword evidence="10" id="KW-1185">Reference proteome</keyword>
<feature type="signal peptide" evidence="8">
    <location>
        <begin position="1"/>
        <end position="22"/>
    </location>
</feature>
<dbReference type="PROSITE" id="PS00149">
    <property type="entry name" value="SULFATASE_2"/>
    <property type="match status" value="1"/>
</dbReference>
<keyword evidence="3" id="KW-0479">Metal-binding</keyword>
<dbReference type="KEGG" id="pmrn:116955093"/>
<dbReference type="PANTHER" id="PTHR42693:SF42">
    <property type="entry name" value="ARYLSULFATASE G"/>
    <property type="match status" value="1"/>
</dbReference>
<evidence type="ECO:0000259" key="9">
    <source>
        <dbReference type="Pfam" id="PF00884"/>
    </source>
</evidence>
<evidence type="ECO:0000256" key="5">
    <source>
        <dbReference type="ARBA" id="ARBA00022801"/>
    </source>
</evidence>
<dbReference type="GO" id="GO:0004065">
    <property type="term" value="F:arylsulfatase activity"/>
    <property type="evidence" value="ECO:0007669"/>
    <property type="project" value="TreeGrafter"/>
</dbReference>
<feature type="chain" id="PRO_5042491218" evidence="8">
    <location>
        <begin position="23"/>
        <end position="558"/>
    </location>
</feature>
<evidence type="ECO:0000313" key="10">
    <source>
        <dbReference type="Proteomes" id="UP001318040"/>
    </source>
</evidence>
<keyword evidence="5" id="KW-0378">Hydrolase</keyword>
<feature type="region of interest" description="Disordered" evidence="7">
    <location>
        <begin position="46"/>
        <end position="82"/>
    </location>
</feature>
<gene>
    <name evidence="11" type="primary">ARSG</name>
</gene>
<evidence type="ECO:0000256" key="8">
    <source>
        <dbReference type="SAM" id="SignalP"/>
    </source>
</evidence>
<comment type="cofactor">
    <cofactor evidence="1">
        <name>Ca(2+)</name>
        <dbReference type="ChEBI" id="CHEBI:29108"/>
    </cofactor>
</comment>
<dbReference type="Pfam" id="PF14707">
    <property type="entry name" value="Sulfatase_C"/>
    <property type="match status" value="1"/>
</dbReference>
<proteinExistence type="inferred from homology"/>
<evidence type="ECO:0000256" key="4">
    <source>
        <dbReference type="ARBA" id="ARBA00022729"/>
    </source>
</evidence>
<dbReference type="InterPro" id="IPR017850">
    <property type="entry name" value="Alkaline_phosphatase_core_sf"/>
</dbReference>
<dbReference type="CTD" id="22901"/>
<dbReference type="Gene3D" id="3.30.1120.10">
    <property type="match status" value="1"/>
</dbReference>
<evidence type="ECO:0000256" key="2">
    <source>
        <dbReference type="ARBA" id="ARBA00008779"/>
    </source>
</evidence>
<dbReference type="PANTHER" id="PTHR42693">
    <property type="entry name" value="ARYLSULFATASE FAMILY MEMBER"/>
    <property type="match status" value="1"/>
</dbReference>
<feature type="compositionally biased region" description="Gly residues" evidence="7">
    <location>
        <begin position="52"/>
        <end position="76"/>
    </location>
</feature>
<dbReference type="Proteomes" id="UP001318040">
    <property type="component" value="Chromosome 58"/>
</dbReference>
<evidence type="ECO:0000256" key="3">
    <source>
        <dbReference type="ARBA" id="ARBA00022723"/>
    </source>
</evidence>
<dbReference type="AlphaFoldDB" id="A0AAJ7U956"/>
<dbReference type="Pfam" id="PF00884">
    <property type="entry name" value="Sulfatase"/>
    <property type="match status" value="1"/>
</dbReference>
<dbReference type="InterPro" id="IPR024607">
    <property type="entry name" value="Sulfatase_CS"/>
</dbReference>
<protein>
    <submittedName>
        <fullName evidence="11">Arylsulfatase G</fullName>
    </submittedName>
</protein>
<dbReference type="SUPFAM" id="SSF53649">
    <property type="entry name" value="Alkaline phosphatase-like"/>
    <property type="match status" value="1"/>
</dbReference>
<dbReference type="Gene3D" id="3.40.720.10">
    <property type="entry name" value="Alkaline Phosphatase, subunit A"/>
    <property type="match status" value="1"/>
</dbReference>
<dbReference type="GO" id="GO:0046872">
    <property type="term" value="F:metal ion binding"/>
    <property type="evidence" value="ECO:0007669"/>
    <property type="project" value="UniProtKB-KW"/>
</dbReference>
<dbReference type="RefSeq" id="XP_032831957.1">
    <property type="nucleotide sequence ID" value="XM_032976066.1"/>
</dbReference>
<dbReference type="InterPro" id="IPR000917">
    <property type="entry name" value="Sulfatase_N"/>
</dbReference>
<evidence type="ECO:0000313" key="11">
    <source>
        <dbReference type="RefSeq" id="XP_032831957.1"/>
    </source>
</evidence>
<evidence type="ECO:0000256" key="6">
    <source>
        <dbReference type="ARBA" id="ARBA00022837"/>
    </source>
</evidence>
<organism evidence="10 11">
    <name type="scientific">Petromyzon marinus</name>
    <name type="common">Sea lamprey</name>
    <dbReference type="NCBI Taxonomy" id="7757"/>
    <lineage>
        <taxon>Eukaryota</taxon>
        <taxon>Metazoa</taxon>
        <taxon>Chordata</taxon>
        <taxon>Craniata</taxon>
        <taxon>Vertebrata</taxon>
        <taxon>Cyclostomata</taxon>
        <taxon>Hyperoartia</taxon>
        <taxon>Petromyzontiformes</taxon>
        <taxon>Petromyzontidae</taxon>
        <taxon>Petromyzon</taxon>
    </lineage>
</organism>
<sequence length="558" mass="58689">MGALLPLLLPLLLLLLVVGSEGARPNFVLVVADDLGWGDVGWARAGREGRRGGGGGGGERGGGGGGGERGGGGGGESETPSLDEMARDGMRLLDFHAGASCCSPSRAALLTGRLGARTGVTRNFAAAARGGLPLNETTLATALQDAGYSTALIGKWHLGHVGHYHPNHRGFRYYFGLPYSNDMGCTDHPGCDLPPCPHCPGAWGSTDHAGRNASGGGCADPVGVPLFENAEIVEQPARLETLARRYAERAEWFIRQHSAPGSPPFLLLLAPAHVHVPLPWAPGLRGPWTRALKELDETVGRVVRALRSTGLSNNTLVWFSSDNGPWDEKCDLAGSTGPYTGKWQCLRGGAAGKRTTWEGGHRVPGLALWPGRVPPGSSSSALLSALDVLPTLLPLARVPLPPGRRYDGADMRHVLLGQRDTGHTVLFHPNSGAGGEFGDLDTVRVGPHKVFFLTGGARPCGGPPPAPPVLHDPPLLFNVETDPGEGSPVRAAGPQFWGPVLRAQAALRARLEDIGSDRVSRADYGHEDDARPCCRTDLPACRCDPTPIVTVRQVVPPV</sequence>
<comment type="similarity">
    <text evidence="2">Belongs to the sulfatase family.</text>
</comment>
<reference evidence="11" key="1">
    <citation type="submission" date="2025-08" db="UniProtKB">
        <authorList>
            <consortium name="RefSeq"/>
        </authorList>
    </citation>
    <scope>IDENTIFICATION</scope>
    <source>
        <tissue evidence="11">Sperm</tissue>
    </source>
</reference>
<keyword evidence="6" id="KW-0106">Calcium</keyword>
<evidence type="ECO:0000256" key="7">
    <source>
        <dbReference type="SAM" id="MobiDB-lite"/>
    </source>
</evidence>
<feature type="domain" description="Sulfatase N-terminal" evidence="9">
    <location>
        <begin position="25"/>
        <end position="396"/>
    </location>
</feature>
<name>A0AAJ7U956_PETMA</name>
<accession>A0AAJ7U956</accession>
<dbReference type="InterPro" id="IPR050738">
    <property type="entry name" value="Sulfatase"/>
</dbReference>